<dbReference type="OrthoDB" id="407325at2759"/>
<dbReference type="STRING" id="6265.A0A0B2UQK4"/>
<gene>
    <name evidence="1" type="ORF">Tcan_02126</name>
</gene>
<dbReference type="InterPro" id="IPR029063">
    <property type="entry name" value="SAM-dependent_MTases_sf"/>
</dbReference>
<evidence type="ECO:0000313" key="1">
    <source>
        <dbReference type="EMBL" id="KHN71668.1"/>
    </source>
</evidence>
<protein>
    <submittedName>
        <fullName evidence="1">Uncharacterized protein</fullName>
    </submittedName>
</protein>
<sequence length="104" mass="11673">MSAGDVSVSQSEHIKLSSDRVLFFISADTVEKNVHDRGFKDDIELKDTSKSDLTSSIYEGGLKVWEGSIDLCNFVDSTPDEVVFINKSVLEVCCSFRRFIFEDP</sequence>
<evidence type="ECO:0000313" key="2">
    <source>
        <dbReference type="Proteomes" id="UP000031036"/>
    </source>
</evidence>
<name>A0A0B2UQK4_TOXCA</name>
<organism evidence="1 2">
    <name type="scientific">Toxocara canis</name>
    <name type="common">Canine roundworm</name>
    <dbReference type="NCBI Taxonomy" id="6265"/>
    <lineage>
        <taxon>Eukaryota</taxon>
        <taxon>Metazoa</taxon>
        <taxon>Ecdysozoa</taxon>
        <taxon>Nematoda</taxon>
        <taxon>Chromadorea</taxon>
        <taxon>Rhabditida</taxon>
        <taxon>Spirurina</taxon>
        <taxon>Ascaridomorpha</taxon>
        <taxon>Ascaridoidea</taxon>
        <taxon>Toxocaridae</taxon>
        <taxon>Toxocara</taxon>
    </lineage>
</organism>
<dbReference type="Gene3D" id="3.40.50.150">
    <property type="entry name" value="Vaccinia Virus protein VP39"/>
    <property type="match status" value="1"/>
</dbReference>
<reference evidence="1 2" key="1">
    <citation type="submission" date="2014-11" db="EMBL/GenBank/DDBJ databases">
        <title>Genetic blueprint of the zoonotic pathogen Toxocara canis.</title>
        <authorList>
            <person name="Zhu X.-Q."/>
            <person name="Korhonen P.K."/>
            <person name="Cai H."/>
            <person name="Young N.D."/>
            <person name="Nejsum P."/>
            <person name="von Samson-Himmelstjerna G."/>
            <person name="Boag P.R."/>
            <person name="Tan P."/>
            <person name="Li Q."/>
            <person name="Min J."/>
            <person name="Yang Y."/>
            <person name="Wang X."/>
            <person name="Fang X."/>
            <person name="Hall R.S."/>
            <person name="Hofmann A."/>
            <person name="Sternberg P.W."/>
            <person name="Jex A.R."/>
            <person name="Gasser R.B."/>
        </authorList>
    </citation>
    <scope>NUCLEOTIDE SEQUENCE [LARGE SCALE GENOMIC DNA]</scope>
    <source>
        <strain evidence="1">PN_DK_2014</strain>
    </source>
</reference>
<dbReference type="Proteomes" id="UP000031036">
    <property type="component" value="Unassembled WGS sequence"/>
</dbReference>
<keyword evidence="2" id="KW-1185">Reference proteome</keyword>
<comment type="caution">
    <text evidence="1">The sequence shown here is derived from an EMBL/GenBank/DDBJ whole genome shotgun (WGS) entry which is preliminary data.</text>
</comment>
<dbReference type="EMBL" id="JPKZ01021352">
    <property type="protein sequence ID" value="KHN71668.1"/>
    <property type="molecule type" value="Genomic_DNA"/>
</dbReference>
<accession>A0A0B2UQK4</accession>
<proteinExistence type="predicted"/>
<dbReference type="AlphaFoldDB" id="A0A0B2UQK4"/>